<evidence type="ECO:0000313" key="2">
    <source>
        <dbReference type="Proteomes" id="UP000559256"/>
    </source>
</evidence>
<dbReference type="AlphaFoldDB" id="A0A8H5C2U2"/>
<dbReference type="Proteomes" id="UP000559256">
    <property type="component" value="Unassembled WGS sequence"/>
</dbReference>
<evidence type="ECO:0000313" key="1">
    <source>
        <dbReference type="EMBL" id="KAF5334247.1"/>
    </source>
</evidence>
<keyword evidence="2" id="KW-1185">Reference proteome</keyword>
<comment type="caution">
    <text evidence="1">The sequence shown here is derived from an EMBL/GenBank/DDBJ whole genome shotgun (WGS) entry which is preliminary data.</text>
</comment>
<dbReference type="EMBL" id="JAACJM010000264">
    <property type="protein sequence ID" value="KAF5334247.1"/>
    <property type="molecule type" value="Genomic_DNA"/>
</dbReference>
<organism evidence="1 2">
    <name type="scientific">Tetrapyrgos nigripes</name>
    <dbReference type="NCBI Taxonomy" id="182062"/>
    <lineage>
        <taxon>Eukaryota</taxon>
        <taxon>Fungi</taxon>
        <taxon>Dikarya</taxon>
        <taxon>Basidiomycota</taxon>
        <taxon>Agaricomycotina</taxon>
        <taxon>Agaricomycetes</taxon>
        <taxon>Agaricomycetidae</taxon>
        <taxon>Agaricales</taxon>
        <taxon>Marasmiineae</taxon>
        <taxon>Marasmiaceae</taxon>
        <taxon>Tetrapyrgos</taxon>
    </lineage>
</organism>
<gene>
    <name evidence="1" type="ORF">D9758_017089</name>
</gene>
<proteinExistence type="predicted"/>
<name>A0A8H5C2U2_9AGAR</name>
<reference evidence="1 2" key="1">
    <citation type="journal article" date="2020" name="ISME J.">
        <title>Uncovering the hidden diversity of litter-decomposition mechanisms in mushroom-forming fungi.</title>
        <authorList>
            <person name="Floudas D."/>
            <person name="Bentzer J."/>
            <person name="Ahren D."/>
            <person name="Johansson T."/>
            <person name="Persson P."/>
            <person name="Tunlid A."/>
        </authorList>
    </citation>
    <scope>NUCLEOTIDE SEQUENCE [LARGE SCALE GENOMIC DNA]</scope>
    <source>
        <strain evidence="1 2">CBS 291.85</strain>
    </source>
</reference>
<protein>
    <submittedName>
        <fullName evidence="1">Uncharacterized protein</fullName>
    </submittedName>
</protein>
<accession>A0A8H5C2U2</accession>
<sequence length="80" mass="8799">MFSIYFYVSGVVSGVIQPSEYDHNTPWACKSHPGPVPPATSSLSLLHNFHHRPSNSIRTLVKSLRLRVLAISPSSPPPPH</sequence>